<name>A0A4P2QQ80_SORCE</name>
<organism evidence="2 3">
    <name type="scientific">Sorangium cellulosum</name>
    <name type="common">Polyangium cellulosum</name>
    <dbReference type="NCBI Taxonomy" id="56"/>
    <lineage>
        <taxon>Bacteria</taxon>
        <taxon>Pseudomonadati</taxon>
        <taxon>Myxococcota</taxon>
        <taxon>Polyangia</taxon>
        <taxon>Polyangiales</taxon>
        <taxon>Polyangiaceae</taxon>
        <taxon>Sorangium</taxon>
    </lineage>
</organism>
<proteinExistence type="predicted"/>
<evidence type="ECO:0000313" key="3">
    <source>
        <dbReference type="Proteomes" id="UP000295497"/>
    </source>
</evidence>
<protein>
    <submittedName>
        <fullName evidence="2">Uncharacterized protein</fullName>
    </submittedName>
</protein>
<sequence length="300" mass="32092">MMRSGGALGMVMGVGLFTAACGQAPQLEGEIAGPGLEATWDKPGTQDPNGTPKSAWHAWKGPLVEALLRPLFPGYDPLDPESQPELNPEILAMGFLDDPGGQEVFDHAFRCAVEEGFSSTHGGHEYKGRGVVAGASSWAHGGLPMNVITNVLECVIAFVNDKTDGVSVLLTGPEVNDDPEEHHGFIYGEAVWCANVVPVTSSSTGAVTVTYDVGVDVYVTEAFARGCGLDPAAALAQRYCYEQGSCGLDYKGFLKDYPTECVVDGDPKYGRYTCNGKPCTMTWLTDPKPPWCERPRRLTP</sequence>
<gene>
    <name evidence="2" type="ORF">SOCE836_041570</name>
</gene>
<evidence type="ECO:0000256" key="1">
    <source>
        <dbReference type="SAM" id="MobiDB-lite"/>
    </source>
</evidence>
<dbReference type="PROSITE" id="PS51257">
    <property type="entry name" value="PROKAR_LIPOPROTEIN"/>
    <property type="match status" value="1"/>
</dbReference>
<dbReference type="EMBL" id="CP012672">
    <property type="protein sequence ID" value="AUX32021.1"/>
    <property type="molecule type" value="Genomic_DNA"/>
</dbReference>
<accession>A0A4P2QQ80</accession>
<dbReference type="RefSeq" id="WP_129575705.1">
    <property type="nucleotide sequence ID" value="NZ_CP012672.1"/>
</dbReference>
<evidence type="ECO:0000313" key="2">
    <source>
        <dbReference type="EMBL" id="AUX32021.1"/>
    </source>
</evidence>
<dbReference type="Proteomes" id="UP000295497">
    <property type="component" value="Chromosome"/>
</dbReference>
<reference evidence="2 3" key="1">
    <citation type="submission" date="2015-09" db="EMBL/GenBank/DDBJ databases">
        <title>Sorangium comparison.</title>
        <authorList>
            <person name="Zaburannyi N."/>
            <person name="Bunk B."/>
            <person name="Overmann J."/>
            <person name="Mueller R."/>
        </authorList>
    </citation>
    <scope>NUCLEOTIDE SEQUENCE [LARGE SCALE GENOMIC DNA]</scope>
    <source>
        <strain evidence="2 3">So ce836</strain>
    </source>
</reference>
<feature type="region of interest" description="Disordered" evidence="1">
    <location>
        <begin position="34"/>
        <end position="54"/>
    </location>
</feature>
<dbReference type="AlphaFoldDB" id="A0A4P2QQ80"/>